<evidence type="ECO:0000256" key="3">
    <source>
        <dbReference type="ARBA" id="ARBA00022989"/>
    </source>
</evidence>
<dbReference type="PANTHER" id="PTHR21576:SF160">
    <property type="entry name" value="NODULIN-LIKE DOMAIN-CONTAINING PROTEIN"/>
    <property type="match status" value="1"/>
</dbReference>
<keyword evidence="7" id="KW-1185">Reference proteome</keyword>
<feature type="transmembrane region" description="Helical" evidence="5">
    <location>
        <begin position="271"/>
        <end position="291"/>
    </location>
</feature>
<evidence type="ECO:0000256" key="4">
    <source>
        <dbReference type="ARBA" id="ARBA00023136"/>
    </source>
</evidence>
<reference evidence="7" key="2">
    <citation type="submission" date="2015-01" db="EMBL/GenBank/DDBJ databases">
        <title>Evolutionary Origins and Diversification of the Mycorrhizal Mutualists.</title>
        <authorList>
            <consortium name="DOE Joint Genome Institute"/>
            <consortium name="Mycorrhizal Genomics Consortium"/>
            <person name="Kohler A."/>
            <person name="Kuo A."/>
            <person name="Nagy L.G."/>
            <person name="Floudas D."/>
            <person name="Copeland A."/>
            <person name="Barry K.W."/>
            <person name="Cichocki N."/>
            <person name="Veneault-Fourrey C."/>
            <person name="LaButti K."/>
            <person name="Lindquist E.A."/>
            <person name="Lipzen A."/>
            <person name="Lundell T."/>
            <person name="Morin E."/>
            <person name="Murat C."/>
            <person name="Riley R."/>
            <person name="Ohm R."/>
            <person name="Sun H."/>
            <person name="Tunlid A."/>
            <person name="Henrissat B."/>
            <person name="Grigoriev I.V."/>
            <person name="Hibbett D.S."/>
            <person name="Martin F."/>
        </authorList>
    </citation>
    <scope>NUCLEOTIDE SEQUENCE [LARGE SCALE GENOMIC DNA]</scope>
    <source>
        <strain evidence="7">Foug A</strain>
    </source>
</reference>
<dbReference type="OrthoDB" id="410267at2759"/>
<dbReference type="GO" id="GO:0000329">
    <property type="term" value="C:fungal-type vacuole membrane"/>
    <property type="evidence" value="ECO:0007669"/>
    <property type="project" value="TreeGrafter"/>
</dbReference>
<dbReference type="Gene3D" id="1.20.1250.20">
    <property type="entry name" value="MFS general substrate transporter like domains"/>
    <property type="match status" value="1"/>
</dbReference>
<proteinExistence type="predicted"/>
<dbReference type="InParanoid" id="A0A0C3ADH7"/>
<evidence type="ECO:0000256" key="2">
    <source>
        <dbReference type="ARBA" id="ARBA00022692"/>
    </source>
</evidence>
<evidence type="ECO:0000256" key="5">
    <source>
        <dbReference type="SAM" id="Phobius"/>
    </source>
</evidence>
<dbReference type="SUPFAM" id="SSF103473">
    <property type="entry name" value="MFS general substrate transporter"/>
    <property type="match status" value="1"/>
</dbReference>
<reference evidence="6 7" key="1">
    <citation type="submission" date="2014-04" db="EMBL/GenBank/DDBJ databases">
        <authorList>
            <consortium name="DOE Joint Genome Institute"/>
            <person name="Kuo A."/>
            <person name="Kohler A."/>
            <person name="Nagy L.G."/>
            <person name="Floudas D."/>
            <person name="Copeland A."/>
            <person name="Barry K.W."/>
            <person name="Cichocki N."/>
            <person name="Veneault-Fourrey C."/>
            <person name="LaButti K."/>
            <person name="Lindquist E.A."/>
            <person name="Lipzen A."/>
            <person name="Lundell T."/>
            <person name="Morin E."/>
            <person name="Murat C."/>
            <person name="Sun H."/>
            <person name="Tunlid A."/>
            <person name="Henrissat B."/>
            <person name="Grigoriev I.V."/>
            <person name="Hibbett D.S."/>
            <person name="Martin F."/>
            <person name="Nordberg H.P."/>
            <person name="Cantor M.N."/>
            <person name="Hua S.X."/>
        </authorList>
    </citation>
    <scope>NUCLEOTIDE SEQUENCE [LARGE SCALE GENOMIC DNA]</scope>
    <source>
        <strain evidence="6 7">Foug A</strain>
    </source>
</reference>
<dbReference type="EMBL" id="KN822038">
    <property type="protein sequence ID" value="KIM62992.1"/>
    <property type="molecule type" value="Genomic_DNA"/>
</dbReference>
<accession>A0A0C3ADH7</accession>
<organism evidence="6 7">
    <name type="scientific">Scleroderma citrinum Foug A</name>
    <dbReference type="NCBI Taxonomy" id="1036808"/>
    <lineage>
        <taxon>Eukaryota</taxon>
        <taxon>Fungi</taxon>
        <taxon>Dikarya</taxon>
        <taxon>Basidiomycota</taxon>
        <taxon>Agaricomycotina</taxon>
        <taxon>Agaricomycetes</taxon>
        <taxon>Agaricomycetidae</taxon>
        <taxon>Boletales</taxon>
        <taxon>Sclerodermatineae</taxon>
        <taxon>Sclerodermataceae</taxon>
        <taxon>Scleroderma</taxon>
    </lineage>
</organism>
<feature type="transmembrane region" description="Helical" evidence="5">
    <location>
        <begin position="192"/>
        <end position="221"/>
    </location>
</feature>
<keyword evidence="2 5" id="KW-0812">Transmembrane</keyword>
<feature type="transmembrane region" description="Helical" evidence="5">
    <location>
        <begin position="401"/>
        <end position="420"/>
    </location>
</feature>
<dbReference type="PANTHER" id="PTHR21576">
    <property type="entry name" value="UNCHARACTERIZED NODULIN-LIKE PROTEIN"/>
    <property type="match status" value="1"/>
</dbReference>
<comment type="subcellular location">
    <subcellularLocation>
        <location evidence="1">Membrane</location>
        <topology evidence="1">Multi-pass membrane protein</topology>
    </subcellularLocation>
</comment>
<evidence type="ECO:0000313" key="7">
    <source>
        <dbReference type="Proteomes" id="UP000053989"/>
    </source>
</evidence>
<feature type="transmembrane region" description="Helical" evidence="5">
    <location>
        <begin position="332"/>
        <end position="350"/>
    </location>
</feature>
<dbReference type="HOGENOM" id="CLU_012596_1_0_1"/>
<dbReference type="STRING" id="1036808.A0A0C3ADH7"/>
<feature type="transmembrane region" description="Helical" evidence="5">
    <location>
        <begin position="12"/>
        <end position="32"/>
    </location>
</feature>
<keyword evidence="3 5" id="KW-1133">Transmembrane helix</keyword>
<keyword evidence="4 5" id="KW-0472">Membrane</keyword>
<sequence length="434" mass="46494">MARTFFPGDPSALLLLLALTTSMPMLLALIVVRPIPLPSTHLPSKADQYEDPDSTSSEAVLPSIRSTNAVGIITKAVGIVEADERQPLLGASVPSIPGTHAIGIMEGNNSQLGAALPSVHGANAVGIITNTVGMIGTDSRQPLLGNQRVTNYQGVPESSTLAEMGLALSQSHSQAEELPGICGIKLLKSPDFYLLITIVSLLTGTGLMYINNVGLITLALYAKANPVYDEIAVSAWQTAQVSILSISNCAGRILIGMISDFMQTYLHLPRAYSLCIVSSLFIISQMAVMSVSSITALWMASVMVGVAYGSLLGVLPSVVIDWFGLAHQSENSGWVMLSPLPSVNFFAIMFGRNLDAHTPSQDSELLAHTQRALPVFSKLMLQDTPLERQCLLGRECYVSSLQVTLMVSMVSLMLSVLAVIRDAWRNRTRARSNE</sequence>
<evidence type="ECO:0008006" key="8">
    <source>
        <dbReference type="Google" id="ProtNLM"/>
    </source>
</evidence>
<dbReference type="Proteomes" id="UP000053989">
    <property type="component" value="Unassembled WGS sequence"/>
</dbReference>
<name>A0A0C3ADH7_9AGAM</name>
<gene>
    <name evidence="6" type="ORF">SCLCIDRAFT_772179</name>
</gene>
<evidence type="ECO:0000256" key="1">
    <source>
        <dbReference type="ARBA" id="ARBA00004141"/>
    </source>
</evidence>
<dbReference type="AlphaFoldDB" id="A0A0C3ADH7"/>
<protein>
    <recommendedName>
        <fullName evidence="8">Nodulin-like domain-containing protein</fullName>
    </recommendedName>
</protein>
<feature type="transmembrane region" description="Helical" evidence="5">
    <location>
        <begin position="297"/>
        <end position="320"/>
    </location>
</feature>
<evidence type="ECO:0000313" key="6">
    <source>
        <dbReference type="EMBL" id="KIM62992.1"/>
    </source>
</evidence>
<dbReference type="InterPro" id="IPR036259">
    <property type="entry name" value="MFS_trans_sf"/>
</dbReference>